<evidence type="ECO:0000313" key="3">
    <source>
        <dbReference type="Proteomes" id="UP001168146"/>
    </source>
</evidence>
<protein>
    <submittedName>
        <fullName evidence="2">Uncharacterized protein</fullName>
    </submittedName>
</protein>
<proteinExistence type="predicted"/>
<feature type="region of interest" description="Disordered" evidence="1">
    <location>
        <begin position="249"/>
        <end position="282"/>
    </location>
</feature>
<feature type="compositionally biased region" description="Polar residues" evidence="1">
    <location>
        <begin position="263"/>
        <end position="282"/>
    </location>
</feature>
<name>A0AAN6FKB5_9PEZI</name>
<organism evidence="2 3">
    <name type="scientific">Friedmanniomyces endolithicus</name>
    <dbReference type="NCBI Taxonomy" id="329885"/>
    <lineage>
        <taxon>Eukaryota</taxon>
        <taxon>Fungi</taxon>
        <taxon>Dikarya</taxon>
        <taxon>Ascomycota</taxon>
        <taxon>Pezizomycotina</taxon>
        <taxon>Dothideomycetes</taxon>
        <taxon>Dothideomycetidae</taxon>
        <taxon>Mycosphaerellales</taxon>
        <taxon>Teratosphaeriaceae</taxon>
        <taxon>Friedmanniomyces</taxon>
    </lineage>
</organism>
<feature type="region of interest" description="Disordered" evidence="1">
    <location>
        <begin position="147"/>
        <end position="166"/>
    </location>
</feature>
<accession>A0AAN6FKB5</accession>
<evidence type="ECO:0000313" key="2">
    <source>
        <dbReference type="EMBL" id="KAK0319276.1"/>
    </source>
</evidence>
<feature type="compositionally biased region" description="Low complexity" evidence="1">
    <location>
        <begin position="249"/>
        <end position="262"/>
    </location>
</feature>
<gene>
    <name evidence="2" type="ORF">LTR82_009693</name>
</gene>
<comment type="caution">
    <text evidence="2">The sequence shown here is derived from an EMBL/GenBank/DDBJ whole genome shotgun (WGS) entry which is preliminary data.</text>
</comment>
<reference evidence="2" key="1">
    <citation type="submission" date="2021-12" db="EMBL/GenBank/DDBJ databases">
        <title>Black yeast isolated from Biological Soil Crust.</title>
        <authorList>
            <person name="Kurbessoian T."/>
        </authorList>
    </citation>
    <scope>NUCLEOTIDE SEQUENCE</scope>
    <source>
        <strain evidence="2">CCFEE 5208</strain>
    </source>
</reference>
<dbReference type="EMBL" id="JASUXU010000031">
    <property type="protein sequence ID" value="KAK0319276.1"/>
    <property type="molecule type" value="Genomic_DNA"/>
</dbReference>
<evidence type="ECO:0000256" key="1">
    <source>
        <dbReference type="SAM" id="MobiDB-lite"/>
    </source>
</evidence>
<dbReference type="AlphaFoldDB" id="A0AAN6FKB5"/>
<sequence length="312" mass="32867">MLHSHVIVAQHIADTVSQIFDYATYTTPAQIPITNKQLKMQLTHLAPFLGLTAAMSEAAWTSRPAVTVTVTTIPAWCTAQPPSLPMTPVGLSTTCSTTTWTTTPKPTAPMTPIWTTKPKPTVPMTPVWTSLSKPCTSKVPTPPATLSTSCTTKMSTVPGKPTTPVPSTTCTSSKHFVLTATLPVSTYWHQGSTTTSCTTKLWTTEVHPPYYTPWSASTTTSLVPTALYTPWSPSSSATTYCNSSTPCTSTGSATASSSHTKSNMTGTATPMDNKPSPTSPAEQAFATNAAGSVQAVGWTVFVAAAAILTIVY</sequence>
<dbReference type="Proteomes" id="UP001168146">
    <property type="component" value="Unassembled WGS sequence"/>
</dbReference>